<dbReference type="PANTHER" id="PTHR23065">
    <property type="entry name" value="PROLINE-SERINE-THREONINE PHOSPHATASE INTERACTING PROTEIN 1"/>
    <property type="match status" value="1"/>
</dbReference>
<evidence type="ECO:0000256" key="1">
    <source>
        <dbReference type="ARBA" id="ARBA00004496"/>
    </source>
</evidence>
<evidence type="ECO:0000256" key="2">
    <source>
        <dbReference type="ARBA" id="ARBA00022490"/>
    </source>
</evidence>
<proteinExistence type="predicted"/>
<dbReference type="Pfam" id="PF00611">
    <property type="entry name" value="FCH"/>
    <property type="match status" value="1"/>
</dbReference>
<feature type="domain" description="FCH" evidence="4">
    <location>
        <begin position="17"/>
        <end position="86"/>
    </location>
</feature>
<dbReference type="GO" id="GO:0005737">
    <property type="term" value="C:cytoplasm"/>
    <property type="evidence" value="ECO:0007669"/>
    <property type="project" value="TreeGrafter"/>
</dbReference>
<dbReference type="OrthoDB" id="28357at2759"/>
<dbReference type="AlphaFoldDB" id="A0A401P4W9"/>
<accession>A0A401P4W9</accession>
<evidence type="ECO:0000313" key="5">
    <source>
        <dbReference type="EMBL" id="GCB68185.1"/>
    </source>
</evidence>
<dbReference type="InterPro" id="IPR001060">
    <property type="entry name" value="FCH_dom"/>
</dbReference>
<evidence type="ECO:0000313" key="6">
    <source>
        <dbReference type="Proteomes" id="UP000288216"/>
    </source>
</evidence>
<dbReference type="Proteomes" id="UP000288216">
    <property type="component" value="Unassembled WGS sequence"/>
</dbReference>
<evidence type="ECO:0000256" key="3">
    <source>
        <dbReference type="ARBA" id="ARBA00022553"/>
    </source>
</evidence>
<dbReference type="InterPro" id="IPR027267">
    <property type="entry name" value="AH/BAR_dom_sf"/>
</dbReference>
<gene>
    <name evidence="5" type="ORF">scyTo_0015199</name>
</gene>
<evidence type="ECO:0000259" key="4">
    <source>
        <dbReference type="Pfam" id="PF00611"/>
    </source>
</evidence>
<dbReference type="Gene3D" id="1.20.1270.60">
    <property type="entry name" value="Arfaptin homology (AH) domain/BAR domain"/>
    <property type="match status" value="1"/>
</dbReference>
<keyword evidence="2" id="KW-0963">Cytoplasm</keyword>
<dbReference type="STRING" id="75743.A0A401P4W9"/>
<dbReference type="SUPFAM" id="SSF103657">
    <property type="entry name" value="BAR/IMD domain-like"/>
    <property type="match status" value="1"/>
</dbReference>
<dbReference type="GO" id="GO:0043226">
    <property type="term" value="C:organelle"/>
    <property type="evidence" value="ECO:0007669"/>
    <property type="project" value="UniProtKB-ARBA"/>
</dbReference>
<dbReference type="EMBL" id="BFAA01008502">
    <property type="protein sequence ID" value="GCB68185.1"/>
    <property type="molecule type" value="Genomic_DNA"/>
</dbReference>
<dbReference type="PANTHER" id="PTHR23065:SF7">
    <property type="entry name" value="NOSTRIN, ISOFORM H"/>
    <property type="match status" value="1"/>
</dbReference>
<keyword evidence="6" id="KW-1185">Reference proteome</keyword>
<protein>
    <recommendedName>
        <fullName evidence="4">FCH domain-containing protein</fullName>
    </recommendedName>
</protein>
<reference evidence="5 6" key="1">
    <citation type="journal article" date="2018" name="Nat. Ecol. Evol.">
        <title>Shark genomes provide insights into elasmobranch evolution and the origin of vertebrates.</title>
        <authorList>
            <person name="Hara Y"/>
            <person name="Yamaguchi K"/>
            <person name="Onimaru K"/>
            <person name="Kadota M"/>
            <person name="Koyanagi M"/>
            <person name="Keeley SD"/>
            <person name="Tatsumi K"/>
            <person name="Tanaka K"/>
            <person name="Motone F"/>
            <person name="Kageyama Y"/>
            <person name="Nozu R"/>
            <person name="Adachi N"/>
            <person name="Nishimura O"/>
            <person name="Nakagawa R"/>
            <person name="Tanegashima C"/>
            <person name="Kiyatake I"/>
            <person name="Matsumoto R"/>
            <person name="Murakumo K"/>
            <person name="Nishida K"/>
            <person name="Terakita A"/>
            <person name="Kuratani S"/>
            <person name="Sato K"/>
            <person name="Hyodo S Kuraku.S."/>
        </authorList>
    </citation>
    <scope>NUCLEOTIDE SEQUENCE [LARGE SCALE GENOMIC DNA]</scope>
</reference>
<sequence>MKDPVSGSTYNRIYQHIKKFAKNGDNYCKELISVLQQRADLEKRYAKGLLRLASKITKASTSIVKNSIFDGWNCVSQEMTFTADLHGWVSTWPSMGWDDSEPLS</sequence>
<keyword evidence="3" id="KW-0597">Phosphoprotein</keyword>
<comment type="caution">
    <text evidence="5">The sequence shown here is derived from an EMBL/GenBank/DDBJ whole genome shotgun (WGS) entry which is preliminary data.</text>
</comment>
<dbReference type="GO" id="GO:0005886">
    <property type="term" value="C:plasma membrane"/>
    <property type="evidence" value="ECO:0007669"/>
    <property type="project" value="TreeGrafter"/>
</dbReference>
<comment type="subcellular location">
    <subcellularLocation>
        <location evidence="1">Cytoplasm</location>
    </subcellularLocation>
</comment>
<organism evidence="5 6">
    <name type="scientific">Scyliorhinus torazame</name>
    <name type="common">Cloudy catshark</name>
    <name type="synonym">Catulus torazame</name>
    <dbReference type="NCBI Taxonomy" id="75743"/>
    <lineage>
        <taxon>Eukaryota</taxon>
        <taxon>Metazoa</taxon>
        <taxon>Chordata</taxon>
        <taxon>Craniata</taxon>
        <taxon>Vertebrata</taxon>
        <taxon>Chondrichthyes</taxon>
        <taxon>Elasmobranchii</taxon>
        <taxon>Galeomorphii</taxon>
        <taxon>Galeoidea</taxon>
        <taxon>Carcharhiniformes</taxon>
        <taxon>Scyliorhinidae</taxon>
        <taxon>Scyliorhinus</taxon>
    </lineage>
</organism>
<name>A0A401P4W9_SCYTO</name>